<accession>A0A225SWQ3</accession>
<dbReference type="Proteomes" id="UP000214747">
    <property type="component" value="Unassembled WGS sequence"/>
</dbReference>
<dbReference type="AlphaFoldDB" id="A0A225SWQ3"/>
<gene>
    <name evidence="1" type="ORF">CEJ45_07260</name>
</gene>
<proteinExistence type="predicted"/>
<reference evidence="1 2" key="1">
    <citation type="journal article" date="2010" name="Int. J. Syst. Evol. Microbiol.">
        <title>Reclassification of Herbaspirillum putei as a later heterotypic synonym of Herbaspirillum huttiense, with the description of H. huttiense subsp. huttiense subsp. nov. and H. huttiense subsp. putei subsp. nov., comb. nov., and description of Herbaspirillum aquaticum sp. nov.</title>
        <authorList>
            <person name="Dobritsa A.P."/>
            <person name="Reddy M.C."/>
            <person name="Samadpour M."/>
        </authorList>
    </citation>
    <scope>NUCLEOTIDE SEQUENCE [LARGE SCALE GENOMIC DNA]</scope>
    <source>
        <strain evidence="1 2">IEH 4430</strain>
    </source>
</reference>
<organism evidence="1 2">
    <name type="scientific">Herbaspirillum aquaticum</name>
    <dbReference type="NCBI Taxonomy" id="568783"/>
    <lineage>
        <taxon>Bacteria</taxon>
        <taxon>Pseudomonadati</taxon>
        <taxon>Pseudomonadota</taxon>
        <taxon>Betaproteobacteria</taxon>
        <taxon>Burkholderiales</taxon>
        <taxon>Oxalobacteraceae</taxon>
        <taxon>Herbaspirillum</taxon>
    </lineage>
</organism>
<protein>
    <recommendedName>
        <fullName evidence="3">DUF2946 domain-containing protein</fullName>
    </recommendedName>
</protein>
<dbReference type="RefSeq" id="WP_088754488.1">
    <property type="nucleotide sequence ID" value="NZ_NJGV01000005.1"/>
</dbReference>
<name>A0A225SWQ3_9BURK</name>
<evidence type="ECO:0000313" key="1">
    <source>
        <dbReference type="EMBL" id="OWY35600.1"/>
    </source>
</evidence>
<evidence type="ECO:0000313" key="2">
    <source>
        <dbReference type="Proteomes" id="UP000214747"/>
    </source>
</evidence>
<keyword evidence="2" id="KW-1185">Reference proteome</keyword>
<sequence length="125" mass="13687">MKTRLPRLRMIAWLTIAALLAMMWSAVVQARIATRLALPWNELCSVADDPAATSGRITGKTEHAAHAGHCMFCAKQDLAHVLPARLDLPQPLLRRSLAPAPVQERRRAHTAWVSAAPRGPPGTRC</sequence>
<dbReference type="Pfam" id="PF11162">
    <property type="entry name" value="DUF2946"/>
    <property type="match status" value="1"/>
</dbReference>
<comment type="caution">
    <text evidence="1">The sequence shown here is derived from an EMBL/GenBank/DDBJ whole genome shotgun (WGS) entry which is preliminary data.</text>
</comment>
<dbReference type="EMBL" id="NJGV01000005">
    <property type="protein sequence ID" value="OWY35600.1"/>
    <property type="molecule type" value="Genomic_DNA"/>
</dbReference>
<evidence type="ECO:0008006" key="3">
    <source>
        <dbReference type="Google" id="ProtNLM"/>
    </source>
</evidence>
<dbReference type="InterPro" id="IPR021333">
    <property type="entry name" value="DUF2946"/>
</dbReference>